<keyword evidence="2" id="KW-1003">Cell membrane</keyword>
<keyword evidence="10" id="KW-1185">Reference proteome</keyword>
<keyword evidence="3" id="KW-0997">Cell inner membrane</keyword>
<dbReference type="PANTHER" id="PTHR33362">
    <property type="entry name" value="SIALIC ACID TRAP TRANSPORTER PERMEASE PROTEIN SIAT-RELATED"/>
    <property type="match status" value="1"/>
</dbReference>
<accession>A0A0C1TRN6</accession>
<keyword evidence="6 7" id="KW-0472">Membrane</keyword>
<evidence type="ECO:0000256" key="4">
    <source>
        <dbReference type="ARBA" id="ARBA00022692"/>
    </source>
</evidence>
<keyword evidence="4 7" id="KW-0812">Transmembrane</keyword>
<gene>
    <name evidence="9" type="ORF">SE37_04380</name>
</gene>
<dbReference type="Pfam" id="PF06808">
    <property type="entry name" value="DctM"/>
    <property type="match status" value="1"/>
</dbReference>
<protein>
    <submittedName>
        <fullName evidence="9">C4-dicarboxylate ABC transporter permease</fullName>
    </submittedName>
</protein>
<reference evidence="9 10" key="1">
    <citation type="submission" date="2015-01" db="EMBL/GenBank/DDBJ databases">
        <title>Genome sequence of the anaerobic bacterium Geobacter soli GSS01, a dissimilatory Fe(III) reducer from soil.</title>
        <authorList>
            <person name="Yang G."/>
            <person name="Zhou S."/>
        </authorList>
    </citation>
    <scope>NUCLEOTIDE SEQUENCE [LARGE SCALE GENOMIC DNA]</scope>
    <source>
        <strain evidence="9 10">GSS01</strain>
    </source>
</reference>
<dbReference type="PIRSF" id="PIRSF006066">
    <property type="entry name" value="HI0050"/>
    <property type="match status" value="1"/>
</dbReference>
<organism evidence="9 10">
    <name type="scientific">Geobacter soli</name>
    <dbReference type="NCBI Taxonomy" id="1510391"/>
    <lineage>
        <taxon>Bacteria</taxon>
        <taxon>Pseudomonadati</taxon>
        <taxon>Thermodesulfobacteriota</taxon>
        <taxon>Desulfuromonadia</taxon>
        <taxon>Geobacterales</taxon>
        <taxon>Geobacteraceae</taxon>
        <taxon>Geobacter</taxon>
    </lineage>
</organism>
<dbReference type="GO" id="GO:0022857">
    <property type="term" value="F:transmembrane transporter activity"/>
    <property type="evidence" value="ECO:0007669"/>
    <property type="project" value="TreeGrafter"/>
</dbReference>
<feature type="transmembrane region" description="Helical" evidence="7">
    <location>
        <begin position="61"/>
        <end position="80"/>
    </location>
</feature>
<feature type="transmembrane region" description="Helical" evidence="7">
    <location>
        <begin position="246"/>
        <end position="263"/>
    </location>
</feature>
<feature type="transmembrane region" description="Helical" evidence="7">
    <location>
        <begin position="410"/>
        <end position="433"/>
    </location>
</feature>
<feature type="transmembrane region" description="Helical" evidence="7">
    <location>
        <begin position="322"/>
        <end position="352"/>
    </location>
</feature>
<dbReference type="EMBL" id="JXBL01000001">
    <property type="protein sequence ID" value="KIE41918.1"/>
    <property type="molecule type" value="Genomic_DNA"/>
</dbReference>
<name>A0A0C1TRN6_9BACT</name>
<feature type="transmembrane region" description="Helical" evidence="7">
    <location>
        <begin position="141"/>
        <end position="166"/>
    </location>
</feature>
<evidence type="ECO:0000256" key="6">
    <source>
        <dbReference type="ARBA" id="ARBA00023136"/>
    </source>
</evidence>
<evidence type="ECO:0000256" key="3">
    <source>
        <dbReference type="ARBA" id="ARBA00022519"/>
    </source>
</evidence>
<evidence type="ECO:0000256" key="2">
    <source>
        <dbReference type="ARBA" id="ARBA00022475"/>
    </source>
</evidence>
<dbReference type="GO" id="GO:0005886">
    <property type="term" value="C:plasma membrane"/>
    <property type="evidence" value="ECO:0007669"/>
    <property type="project" value="UniProtKB-SubCell"/>
</dbReference>
<feature type="domain" description="TRAP C4-dicarboxylate transport system permease DctM subunit" evidence="8">
    <location>
        <begin position="13"/>
        <end position="419"/>
    </location>
</feature>
<feature type="transmembrane region" description="Helical" evidence="7">
    <location>
        <begin position="364"/>
        <end position="390"/>
    </location>
</feature>
<evidence type="ECO:0000313" key="10">
    <source>
        <dbReference type="Proteomes" id="UP000031433"/>
    </source>
</evidence>
<sequence>MSGPIIGVYGIGVMFFMLFVLRIPAAFTLMMVGFLGMATVTTWDAALAMLGSELWGSFSNYGLTVIPLFILVGEIVHYAGYNNSLYHATYKWFGHKRGGLAMTTILASAAFSAISGSNTATAATMSAVAIPAMKEYKYHPLLNAGSVAAGATLGVLIPPSIVLVVYGLYTGQSIGKLFFGNVIPSAILTILILLTVVWICRRHPDWGPEGPRSGWGERFAALPEAIDILILFAIIMYALFTGVVTATEAAAVSCFLALVICGLRRKLTWQKLTGAFVDTLRISCMVFMIVAGAVIFAKFLTITRLPYETAEWISSLDLPRWMVLWVILACYIIGGCIMDALAFLLVSLPIFYPLVTQLGYDPIWFGQVITIVTTMGSIMPPIGICCYVVSGMSGIPLGTVFRSGLYYMPSYIASIAILMASPCWTVLVLADLVK</sequence>
<dbReference type="NCBIfam" id="TIGR00786">
    <property type="entry name" value="dctM"/>
    <property type="match status" value="1"/>
</dbReference>
<feature type="transmembrane region" description="Helical" evidence="7">
    <location>
        <begin position="284"/>
        <end position="302"/>
    </location>
</feature>
<dbReference type="InterPro" id="IPR004681">
    <property type="entry name" value="TRAP_DctM"/>
</dbReference>
<evidence type="ECO:0000256" key="7">
    <source>
        <dbReference type="SAM" id="Phobius"/>
    </source>
</evidence>
<proteinExistence type="predicted"/>
<dbReference type="PANTHER" id="PTHR33362:SF5">
    <property type="entry name" value="C4-DICARBOXYLATE TRAP TRANSPORTER LARGE PERMEASE PROTEIN DCTM"/>
    <property type="match status" value="1"/>
</dbReference>
<feature type="transmembrane region" description="Helical" evidence="7">
    <location>
        <begin position="178"/>
        <end position="200"/>
    </location>
</feature>
<evidence type="ECO:0000256" key="1">
    <source>
        <dbReference type="ARBA" id="ARBA00004429"/>
    </source>
</evidence>
<evidence type="ECO:0000313" key="9">
    <source>
        <dbReference type="EMBL" id="KIE41918.1"/>
    </source>
</evidence>
<keyword evidence="5 7" id="KW-1133">Transmembrane helix</keyword>
<comment type="caution">
    <text evidence="9">The sequence shown here is derived from an EMBL/GenBank/DDBJ whole genome shotgun (WGS) entry which is preliminary data.</text>
</comment>
<evidence type="ECO:0000256" key="5">
    <source>
        <dbReference type="ARBA" id="ARBA00022989"/>
    </source>
</evidence>
<dbReference type="Proteomes" id="UP000031433">
    <property type="component" value="Unassembled WGS sequence"/>
</dbReference>
<evidence type="ECO:0000259" key="8">
    <source>
        <dbReference type="Pfam" id="PF06808"/>
    </source>
</evidence>
<feature type="transmembrane region" description="Helical" evidence="7">
    <location>
        <begin position="29"/>
        <end position="49"/>
    </location>
</feature>
<dbReference type="InterPro" id="IPR010656">
    <property type="entry name" value="DctM"/>
</dbReference>
<feature type="transmembrane region" description="Helical" evidence="7">
    <location>
        <begin position="100"/>
        <end position="129"/>
    </location>
</feature>
<comment type="subcellular location">
    <subcellularLocation>
        <location evidence="1">Cell inner membrane</location>
        <topology evidence="1">Multi-pass membrane protein</topology>
    </subcellularLocation>
</comment>
<dbReference type="AlphaFoldDB" id="A0A0C1TRN6"/>
<dbReference type="RefSeq" id="WP_039644002.1">
    <property type="nucleotide sequence ID" value="NZ_JXBL01000001.1"/>
</dbReference>
<feature type="transmembrane region" description="Helical" evidence="7">
    <location>
        <begin position="5"/>
        <end position="23"/>
    </location>
</feature>